<keyword evidence="4" id="KW-0799">Topoisomerase</keyword>
<sequence>MSRRLHFPSSLAPEDLARLARLRYVTDQEPGMGRRRHGQGFAYTTARGTPLRDPRKITRIETLAIPPAWRDVWICTVSAGHLQATGRDARERKQYIYHERWQEVAGLAKFARLAAFGAQLPKLRRAIAAHLRGRSLTRERVLAGMLAVLDLTGIRVGNEEYVKENGSYGLASLRNRHVTIGAHRVELRFRAKGGFHRNVEIDAPAVVRLIRDCAELAGSRVFQYLDADGKIHAVEAGEVNEFLRELSGEEFTAKDFRTWKASTFAVGALFRAEVAETLTARKRTAREVVCATAEMLSNTPAVCRNYYIHPGLLESFEAGTFRQEVGTATPRARNLFSTDEKLLMRFLKYWKPTLN</sequence>
<evidence type="ECO:0000313" key="10">
    <source>
        <dbReference type="Proteomes" id="UP000326837"/>
    </source>
</evidence>
<dbReference type="Gene3D" id="1.10.132.120">
    <property type="match status" value="1"/>
</dbReference>
<dbReference type="InterPro" id="IPR014711">
    <property type="entry name" value="TopoI_cat_a-hlx-sub_euk"/>
</dbReference>
<proteinExistence type="inferred from homology"/>
<dbReference type="Gene3D" id="3.30.66.10">
    <property type="entry name" value="DNA topoisomerase I domain"/>
    <property type="match status" value="1"/>
</dbReference>
<dbReference type="SUPFAM" id="SSF55869">
    <property type="entry name" value="DNA topoisomerase I domain"/>
    <property type="match status" value="1"/>
</dbReference>
<dbReference type="Proteomes" id="UP000326837">
    <property type="component" value="Chromosome"/>
</dbReference>
<feature type="domain" description="DNA topoisomerase I catalytic core eukaryotic-type" evidence="7">
    <location>
        <begin position="105"/>
        <end position="305"/>
    </location>
</feature>
<dbReference type="PROSITE" id="PS52038">
    <property type="entry name" value="TOPO_IB_2"/>
    <property type="match status" value="1"/>
</dbReference>
<dbReference type="KEGG" id="lpav:PLANPX_2247"/>
<evidence type="ECO:0000259" key="7">
    <source>
        <dbReference type="Pfam" id="PF01028"/>
    </source>
</evidence>
<dbReference type="SUPFAM" id="SSF56349">
    <property type="entry name" value="DNA breaking-rejoining enzymes"/>
    <property type="match status" value="1"/>
</dbReference>
<evidence type="ECO:0000259" key="8">
    <source>
        <dbReference type="Pfam" id="PF21338"/>
    </source>
</evidence>
<evidence type="ECO:0000256" key="2">
    <source>
        <dbReference type="ARBA" id="ARBA00006645"/>
    </source>
</evidence>
<name>A0A5K7X8D7_9BACT</name>
<dbReference type="RefSeq" id="WP_152098566.1">
    <property type="nucleotide sequence ID" value="NZ_AP021861.1"/>
</dbReference>
<evidence type="ECO:0000256" key="3">
    <source>
        <dbReference type="ARBA" id="ARBA00012891"/>
    </source>
</evidence>
<reference evidence="10" key="1">
    <citation type="submission" date="2019-10" db="EMBL/GenBank/DDBJ databases">
        <title>Lacipirellula parvula gen. nov., sp. nov., representing a lineage of planctomycetes widespread in freshwater anoxic habitats, and description of the family Lacipirellulaceae.</title>
        <authorList>
            <person name="Dedysh S.N."/>
            <person name="Kulichevskaya I.S."/>
            <person name="Beletsky A.V."/>
            <person name="Rakitin A.L."/>
            <person name="Mardanov A.V."/>
            <person name="Ivanova A.A."/>
            <person name="Saltykova V.X."/>
            <person name="Rijpstra W.I.C."/>
            <person name="Sinninghe Damste J.S."/>
            <person name="Ravin N.V."/>
        </authorList>
    </citation>
    <scope>NUCLEOTIDE SEQUENCE [LARGE SCALE GENOMIC DNA]</scope>
    <source>
        <strain evidence="10">PX69</strain>
    </source>
</reference>
<dbReference type="InterPro" id="IPR001631">
    <property type="entry name" value="TopoI"/>
</dbReference>
<accession>A0A5K7X8D7</accession>
<keyword evidence="6" id="KW-0413">Isomerase</keyword>
<organism evidence="9 10">
    <name type="scientific">Lacipirellula parvula</name>
    <dbReference type="NCBI Taxonomy" id="2650471"/>
    <lineage>
        <taxon>Bacteria</taxon>
        <taxon>Pseudomonadati</taxon>
        <taxon>Planctomycetota</taxon>
        <taxon>Planctomycetia</taxon>
        <taxon>Pirellulales</taxon>
        <taxon>Lacipirellulaceae</taxon>
        <taxon>Lacipirellula</taxon>
    </lineage>
</organism>
<dbReference type="GO" id="GO:0006265">
    <property type="term" value="P:DNA topological change"/>
    <property type="evidence" value="ECO:0007669"/>
    <property type="project" value="InterPro"/>
</dbReference>
<feature type="domain" description="DNA topoisomerase IB N-terminal" evidence="8">
    <location>
        <begin position="40"/>
        <end position="88"/>
    </location>
</feature>
<evidence type="ECO:0000256" key="1">
    <source>
        <dbReference type="ARBA" id="ARBA00000213"/>
    </source>
</evidence>
<dbReference type="GO" id="GO:0003917">
    <property type="term" value="F:DNA topoisomerase type I (single strand cut, ATP-independent) activity"/>
    <property type="evidence" value="ECO:0007669"/>
    <property type="project" value="UniProtKB-EC"/>
</dbReference>
<evidence type="ECO:0000256" key="4">
    <source>
        <dbReference type="ARBA" id="ARBA00023029"/>
    </source>
</evidence>
<dbReference type="Pfam" id="PF21338">
    <property type="entry name" value="Top1B_N_bact"/>
    <property type="match status" value="1"/>
</dbReference>
<comment type="similarity">
    <text evidence="2">Belongs to the type IB topoisomerase family.</text>
</comment>
<evidence type="ECO:0000313" key="9">
    <source>
        <dbReference type="EMBL" id="BBO32635.1"/>
    </source>
</evidence>
<comment type="catalytic activity">
    <reaction evidence="1">
        <text>ATP-independent breakage of single-stranded DNA, followed by passage and rejoining.</text>
        <dbReference type="EC" id="5.6.2.1"/>
    </reaction>
</comment>
<evidence type="ECO:0000256" key="6">
    <source>
        <dbReference type="ARBA" id="ARBA00023235"/>
    </source>
</evidence>
<dbReference type="InterPro" id="IPR011010">
    <property type="entry name" value="DNA_brk_join_enz"/>
</dbReference>
<dbReference type="AlphaFoldDB" id="A0A5K7X8D7"/>
<protein>
    <recommendedName>
        <fullName evidence="3">DNA topoisomerase</fullName>
        <ecNumber evidence="3">5.6.2.1</ecNumber>
    </recommendedName>
</protein>
<dbReference type="InterPro" id="IPR013500">
    <property type="entry name" value="TopoI_cat_euk"/>
</dbReference>
<dbReference type="EMBL" id="AP021861">
    <property type="protein sequence ID" value="BBO32635.1"/>
    <property type="molecule type" value="Genomic_DNA"/>
</dbReference>
<dbReference type="InterPro" id="IPR049331">
    <property type="entry name" value="Top1B_N_bact"/>
</dbReference>
<dbReference type="EC" id="5.6.2.1" evidence="3"/>
<dbReference type="Gene3D" id="3.90.15.10">
    <property type="entry name" value="Topoisomerase I, Chain A, domain 3"/>
    <property type="match status" value="1"/>
</dbReference>
<evidence type="ECO:0000256" key="5">
    <source>
        <dbReference type="ARBA" id="ARBA00023125"/>
    </source>
</evidence>
<dbReference type="Pfam" id="PF01028">
    <property type="entry name" value="Topoisom_I"/>
    <property type="match status" value="1"/>
</dbReference>
<gene>
    <name evidence="9" type="ORF">PLANPX_2247</name>
</gene>
<dbReference type="InterPro" id="IPR035447">
    <property type="entry name" value="DNA_topo_I_N_sf"/>
</dbReference>
<dbReference type="PRINTS" id="PR00416">
    <property type="entry name" value="EUTPISMRASEI"/>
</dbReference>
<keyword evidence="5" id="KW-0238">DNA-binding</keyword>
<dbReference type="GO" id="GO:0003677">
    <property type="term" value="F:DNA binding"/>
    <property type="evidence" value="ECO:0007669"/>
    <property type="project" value="UniProtKB-KW"/>
</dbReference>
<keyword evidence="10" id="KW-1185">Reference proteome</keyword>